<evidence type="ECO:0000313" key="1">
    <source>
        <dbReference type="EMBL" id="ETN79126.1"/>
    </source>
</evidence>
<evidence type="ECO:0000313" key="2">
    <source>
        <dbReference type="Proteomes" id="UP000053676"/>
    </source>
</evidence>
<gene>
    <name evidence="1" type="ORF">NECAME_09994</name>
</gene>
<protein>
    <submittedName>
        <fullName evidence="1">Uncharacterized protein</fullName>
    </submittedName>
</protein>
<dbReference type="AlphaFoldDB" id="W2TD56"/>
<dbReference type="Proteomes" id="UP000053676">
    <property type="component" value="Unassembled WGS sequence"/>
</dbReference>
<sequence>IRSTEWWSKKKIVHLKPESTQREIESECQRKEKLLAEIVNEDDVATTQKDTITGIGDEP</sequence>
<reference evidence="2" key="1">
    <citation type="journal article" date="2014" name="Nat. Genet.">
        <title>Genome of the human hookworm Necator americanus.</title>
        <authorList>
            <person name="Tang Y.T."/>
            <person name="Gao X."/>
            <person name="Rosa B.A."/>
            <person name="Abubucker S."/>
            <person name="Hallsworth-Pepin K."/>
            <person name="Martin J."/>
            <person name="Tyagi R."/>
            <person name="Heizer E."/>
            <person name="Zhang X."/>
            <person name="Bhonagiri-Palsikar V."/>
            <person name="Minx P."/>
            <person name="Warren W.C."/>
            <person name="Wang Q."/>
            <person name="Zhan B."/>
            <person name="Hotez P.J."/>
            <person name="Sternberg P.W."/>
            <person name="Dougall A."/>
            <person name="Gaze S.T."/>
            <person name="Mulvenna J."/>
            <person name="Sotillo J."/>
            <person name="Ranganathan S."/>
            <person name="Rabelo E.M."/>
            <person name="Wilson R.K."/>
            <person name="Felgner P.L."/>
            <person name="Bethony J."/>
            <person name="Hawdon J.M."/>
            <person name="Gasser R.B."/>
            <person name="Loukas A."/>
            <person name="Mitreva M."/>
        </authorList>
    </citation>
    <scope>NUCLEOTIDE SEQUENCE [LARGE SCALE GENOMIC DNA]</scope>
</reference>
<proteinExistence type="predicted"/>
<name>W2TD56_NECAM</name>
<dbReference type="EMBL" id="KI659618">
    <property type="protein sequence ID" value="ETN79126.1"/>
    <property type="molecule type" value="Genomic_DNA"/>
</dbReference>
<organism evidence="1 2">
    <name type="scientific">Necator americanus</name>
    <name type="common">Human hookworm</name>
    <dbReference type="NCBI Taxonomy" id="51031"/>
    <lineage>
        <taxon>Eukaryota</taxon>
        <taxon>Metazoa</taxon>
        <taxon>Ecdysozoa</taxon>
        <taxon>Nematoda</taxon>
        <taxon>Chromadorea</taxon>
        <taxon>Rhabditida</taxon>
        <taxon>Rhabditina</taxon>
        <taxon>Rhabditomorpha</taxon>
        <taxon>Strongyloidea</taxon>
        <taxon>Ancylostomatidae</taxon>
        <taxon>Bunostominae</taxon>
        <taxon>Necator</taxon>
    </lineage>
</organism>
<dbReference type="KEGG" id="nai:NECAME_09994"/>
<accession>W2TD56</accession>
<feature type="non-terminal residue" evidence="1">
    <location>
        <position position="1"/>
    </location>
</feature>
<keyword evidence="2" id="KW-1185">Reference proteome</keyword>